<evidence type="ECO:0000259" key="6">
    <source>
        <dbReference type="Pfam" id="PF08573"/>
    </source>
</evidence>
<feature type="compositionally biased region" description="Acidic residues" evidence="5">
    <location>
        <begin position="249"/>
        <end position="270"/>
    </location>
</feature>
<dbReference type="EMBL" id="ML119052">
    <property type="protein sequence ID" value="ROT41483.1"/>
    <property type="molecule type" value="Genomic_DNA"/>
</dbReference>
<sequence length="728" mass="80530">MASWFEKGRPGLLDALTAVCDQIDIDLRAELQDRNRMHEETKSELETLRCRVAELEKVESENRTLREQLSQLQKNDIEPDQAAVAACIAPALATLPNEDVWNNLLRKSHVLQRKYDKLNSNYKSLRAAYNEKKETLELFQRCTQCLQEASRSAKRPHDQHPGPGPADDAYTDDPRPVHPSKRRSRASSETYLGDPARDGTAHLSFSSDPGPCSHPEGEVPTSVPRIPESPAGRGFGPAVTPAIRKEDAGNNDDMESTEDDATDAADDDDVGLPPLPGAAADVPSAIAIKPEPSSDGLVIVDERSVRKRRAPDHTNQPPPRKIKIEASSSDSDLGFKQIGLVPHDSIDLDETGQVLNTPRKNRLLDDALANVHESAPLRLWPAAKVLIRPDLTNQPGTRPIVASSVLAPISSNIRNLESSTRKPASKPLKKGLDEGIESLAEDGGPYRQRPIRGPSIQSPAENSRLDKLLNTPATREGPTSVRSAPPTRSISRSLLPGLGPPQRRKLPFGEDKRGRSKDSSPSRAEKGSEVGGLETAPERKPLRPANEQAERSRPGALRSKSPSRLRLDDFKINPKYNSGFDYAFSEVVRGKDDRACLPGCVDMNCCGKKFRALAKAQRSNTEKNTSEDMKLFEEYLGDSISRVLGMSPAEKEELWLEAKTWKLANQLGKHRHHYSRRPTPPGFWDPEFPDTQAIAAEKAEAEKRGKQVIQERYREAMRPGGRWVFKDE</sequence>
<feature type="coiled-coil region" evidence="4">
    <location>
        <begin position="28"/>
        <end position="75"/>
    </location>
</feature>
<dbReference type="GO" id="GO:0005634">
    <property type="term" value="C:nucleus"/>
    <property type="evidence" value="ECO:0007669"/>
    <property type="project" value="UniProtKB-SubCell"/>
</dbReference>
<keyword evidence="4" id="KW-0175">Coiled coil</keyword>
<proteinExistence type="predicted"/>
<evidence type="ECO:0000256" key="1">
    <source>
        <dbReference type="ARBA" id="ARBA00004123"/>
    </source>
</evidence>
<dbReference type="PANTHER" id="PTHR15107">
    <property type="entry name" value="RETINOBLASTOMA BINDING PROTEIN 8"/>
    <property type="match status" value="1"/>
</dbReference>
<organism evidence="7 8">
    <name type="scientific">Sodiomyces alkalinus (strain CBS 110278 / VKM F-3762 / F11)</name>
    <name type="common">Alkaliphilic filamentous fungus</name>
    <dbReference type="NCBI Taxonomy" id="1314773"/>
    <lineage>
        <taxon>Eukaryota</taxon>
        <taxon>Fungi</taxon>
        <taxon>Dikarya</taxon>
        <taxon>Ascomycota</taxon>
        <taxon>Pezizomycotina</taxon>
        <taxon>Sordariomycetes</taxon>
        <taxon>Hypocreomycetidae</taxon>
        <taxon>Glomerellales</taxon>
        <taxon>Plectosphaerellaceae</taxon>
        <taxon>Sodiomyces</taxon>
    </lineage>
</organism>
<name>A0A3N2Q3Z7_SODAK</name>
<feature type="region of interest" description="Disordered" evidence="5">
    <location>
        <begin position="150"/>
        <end position="330"/>
    </location>
</feature>
<evidence type="ECO:0000313" key="8">
    <source>
        <dbReference type="Proteomes" id="UP000272025"/>
    </source>
</evidence>
<dbReference type="RefSeq" id="XP_028469289.1">
    <property type="nucleotide sequence ID" value="XM_028611402.1"/>
</dbReference>
<protein>
    <submittedName>
        <fullName evidence="7">SAE2-domain-containing protein</fullName>
    </submittedName>
</protein>
<evidence type="ECO:0000256" key="5">
    <source>
        <dbReference type="SAM" id="MobiDB-lite"/>
    </source>
</evidence>
<gene>
    <name evidence="7" type="ORF">SODALDRAFT_331218</name>
</gene>
<feature type="region of interest" description="Disordered" evidence="5">
    <location>
        <begin position="438"/>
        <end position="566"/>
    </location>
</feature>
<dbReference type="InterPro" id="IPR013882">
    <property type="entry name" value="Ctp1_C"/>
</dbReference>
<dbReference type="Proteomes" id="UP000272025">
    <property type="component" value="Unassembled WGS sequence"/>
</dbReference>
<reference evidence="7 8" key="1">
    <citation type="journal article" date="2018" name="Mol. Ecol.">
        <title>The obligate alkalophilic soda-lake fungus Sodiomyces alkalinus has shifted to a protein diet.</title>
        <authorList>
            <person name="Grum-Grzhimaylo A.A."/>
            <person name="Falkoski D.L."/>
            <person name="van den Heuvel J."/>
            <person name="Valero-Jimenez C.A."/>
            <person name="Min B."/>
            <person name="Choi I.G."/>
            <person name="Lipzen A."/>
            <person name="Daum C.G."/>
            <person name="Aanen D.K."/>
            <person name="Tsang A."/>
            <person name="Henrissat B."/>
            <person name="Bilanenko E.N."/>
            <person name="de Vries R.P."/>
            <person name="van Kan J.A.L."/>
            <person name="Grigoriev I.V."/>
            <person name="Debets A.J.M."/>
        </authorList>
    </citation>
    <scope>NUCLEOTIDE SEQUENCE [LARGE SCALE GENOMIC DNA]</scope>
    <source>
        <strain evidence="7 8">F11</strain>
    </source>
</reference>
<evidence type="ECO:0000313" key="7">
    <source>
        <dbReference type="EMBL" id="ROT41483.1"/>
    </source>
</evidence>
<feature type="coiled-coil region" evidence="4">
    <location>
        <begin position="108"/>
        <end position="135"/>
    </location>
</feature>
<evidence type="ECO:0000256" key="3">
    <source>
        <dbReference type="ARBA" id="ARBA00023242"/>
    </source>
</evidence>
<evidence type="ECO:0000256" key="4">
    <source>
        <dbReference type="SAM" id="Coils"/>
    </source>
</evidence>
<comment type="subcellular location">
    <subcellularLocation>
        <location evidence="1">Nucleus</location>
    </subcellularLocation>
</comment>
<evidence type="ECO:0000256" key="2">
    <source>
        <dbReference type="ARBA" id="ARBA00022763"/>
    </source>
</evidence>
<dbReference type="AlphaFoldDB" id="A0A3N2Q3Z7"/>
<feature type="domain" description="DNA endonuclease activator Ctp1 C-terminal" evidence="6">
    <location>
        <begin position="583"/>
        <end position="692"/>
    </location>
</feature>
<keyword evidence="3" id="KW-0539">Nucleus</keyword>
<dbReference type="GO" id="GO:0003684">
    <property type="term" value="F:damaged DNA binding"/>
    <property type="evidence" value="ECO:0007669"/>
    <property type="project" value="TreeGrafter"/>
</dbReference>
<dbReference type="STRING" id="1314773.A0A3N2Q3Z7"/>
<dbReference type="OrthoDB" id="5801062at2759"/>
<dbReference type="GO" id="GO:0010792">
    <property type="term" value="P:DNA double-strand break processing involved in repair via single-strand annealing"/>
    <property type="evidence" value="ECO:0007669"/>
    <property type="project" value="TreeGrafter"/>
</dbReference>
<dbReference type="GeneID" id="39579880"/>
<keyword evidence="2" id="KW-0227">DNA damage</keyword>
<dbReference type="PANTHER" id="PTHR15107:SF0">
    <property type="entry name" value="DNA ENDONUCLEASE ACTIVATOR CTP1 C-TERMINAL DOMAIN-CONTAINING PROTEIN"/>
    <property type="match status" value="1"/>
</dbReference>
<accession>A0A3N2Q3Z7</accession>
<feature type="compositionally biased region" description="Basic and acidic residues" evidence="5">
    <location>
        <begin position="507"/>
        <end position="528"/>
    </location>
</feature>
<dbReference type="InterPro" id="IPR033316">
    <property type="entry name" value="RBBP8-like"/>
</dbReference>
<keyword evidence="8" id="KW-1185">Reference proteome</keyword>
<dbReference type="Pfam" id="PF08573">
    <property type="entry name" value="SAE2"/>
    <property type="match status" value="1"/>
</dbReference>
<feature type="compositionally biased region" description="Polar residues" evidence="5">
    <location>
        <begin position="480"/>
        <end position="492"/>
    </location>
</feature>